<reference evidence="5" key="1">
    <citation type="submission" date="2021-01" db="EMBL/GenBank/DDBJ databases">
        <authorList>
            <person name="Corre E."/>
            <person name="Pelletier E."/>
            <person name="Niang G."/>
            <person name="Scheremetjew M."/>
            <person name="Finn R."/>
            <person name="Kale V."/>
            <person name="Holt S."/>
            <person name="Cochrane G."/>
            <person name="Meng A."/>
            <person name="Brown T."/>
            <person name="Cohen L."/>
        </authorList>
    </citation>
    <scope>NUCLEOTIDE SEQUENCE</scope>
    <source>
        <strain evidence="5">CCMP1243</strain>
    </source>
</reference>
<evidence type="ECO:0000256" key="2">
    <source>
        <dbReference type="ARBA" id="ARBA00023134"/>
    </source>
</evidence>
<feature type="compositionally biased region" description="Polar residues" evidence="3">
    <location>
        <begin position="336"/>
        <end position="346"/>
    </location>
</feature>
<evidence type="ECO:0000259" key="4">
    <source>
        <dbReference type="PROSITE" id="PS51720"/>
    </source>
</evidence>
<dbReference type="GO" id="GO:0005525">
    <property type="term" value="F:GTP binding"/>
    <property type="evidence" value="ECO:0007669"/>
    <property type="project" value="UniProtKB-KW"/>
</dbReference>
<dbReference type="PANTHER" id="PTHR10903:SF184">
    <property type="entry name" value="GTP-BINDING PROTEIN A"/>
    <property type="match status" value="1"/>
</dbReference>
<evidence type="ECO:0000256" key="1">
    <source>
        <dbReference type="ARBA" id="ARBA00022741"/>
    </source>
</evidence>
<dbReference type="AlphaFoldDB" id="A0A7S2W8J9"/>
<gene>
    <name evidence="5" type="ORF">RMAR1173_LOCUS5209</name>
</gene>
<dbReference type="Pfam" id="PF04548">
    <property type="entry name" value="AIG1"/>
    <property type="match status" value="1"/>
</dbReference>
<organism evidence="5">
    <name type="scientific">Rhizochromulina marina</name>
    <dbReference type="NCBI Taxonomy" id="1034831"/>
    <lineage>
        <taxon>Eukaryota</taxon>
        <taxon>Sar</taxon>
        <taxon>Stramenopiles</taxon>
        <taxon>Ochrophyta</taxon>
        <taxon>Dictyochophyceae</taxon>
        <taxon>Rhizochromulinales</taxon>
        <taxon>Rhizochromulina</taxon>
    </lineage>
</organism>
<name>A0A7S2W8J9_9STRA</name>
<feature type="region of interest" description="Disordered" evidence="3">
    <location>
        <begin position="297"/>
        <end position="346"/>
    </location>
</feature>
<dbReference type="PANTHER" id="PTHR10903">
    <property type="entry name" value="GTPASE, IMAP FAMILY MEMBER-RELATED"/>
    <property type="match status" value="1"/>
</dbReference>
<feature type="domain" description="AIG1-type G" evidence="4">
    <location>
        <begin position="7"/>
        <end position="232"/>
    </location>
</feature>
<protein>
    <recommendedName>
        <fullName evidence="4">AIG1-type G domain-containing protein</fullName>
    </recommendedName>
</protein>
<dbReference type="SUPFAM" id="SSF52540">
    <property type="entry name" value="P-loop containing nucleoside triphosphate hydrolases"/>
    <property type="match status" value="1"/>
</dbReference>
<dbReference type="Gene3D" id="3.40.50.300">
    <property type="entry name" value="P-loop containing nucleotide triphosphate hydrolases"/>
    <property type="match status" value="1"/>
</dbReference>
<keyword evidence="1" id="KW-0547">Nucleotide-binding</keyword>
<evidence type="ECO:0000256" key="3">
    <source>
        <dbReference type="SAM" id="MobiDB-lite"/>
    </source>
</evidence>
<dbReference type="InterPro" id="IPR006703">
    <property type="entry name" value="G_AIG1"/>
</dbReference>
<dbReference type="InterPro" id="IPR027417">
    <property type="entry name" value="P-loop_NTPase"/>
</dbReference>
<keyword evidence="2" id="KW-0342">GTP-binding</keyword>
<evidence type="ECO:0000313" key="5">
    <source>
        <dbReference type="EMBL" id="CAD9672929.1"/>
    </source>
</evidence>
<dbReference type="EMBL" id="HBHJ01008079">
    <property type="protein sequence ID" value="CAD9672929.1"/>
    <property type="molecule type" value="Transcribed_RNA"/>
</dbReference>
<sequence>MAAVLEGKERTVVLLGKTGRGKSATANTLVGSSAFVSRRSASAVTRTCEVHSAALHDQGLTIHAIDTPGLFDPGQSNAVVVKELAKCLELAPRGLIHAFLFVLNGDDARFTAEEQFGLRLLHLLYGRRALDRGIFVFTRGDCFDSPEIFESEILQPVLQSLCSEPSLDCGASRVGGGEASLGQWILLAGSRALLVDNIHRPPDQVQKLITMVDGLDETSGGAYSMEDFQAHHGALTEAQRRTLENPLSPEKQEEAARHLAGQVHSLRGEVQSLRSMMRQMTAEQNSVILQAVQSLAAGMQHQPAPPPPPPPLLDAASANMDERTPPDTKGEEEHQQAPSSDPGTGK</sequence>
<feature type="compositionally biased region" description="Basic and acidic residues" evidence="3">
    <location>
        <begin position="320"/>
        <end position="335"/>
    </location>
</feature>
<dbReference type="PROSITE" id="PS51720">
    <property type="entry name" value="G_AIG1"/>
    <property type="match status" value="1"/>
</dbReference>
<feature type="compositionally biased region" description="Pro residues" evidence="3">
    <location>
        <begin position="303"/>
        <end position="312"/>
    </location>
</feature>
<proteinExistence type="predicted"/>
<dbReference type="InterPro" id="IPR045058">
    <property type="entry name" value="GIMA/IAN/Toc"/>
</dbReference>
<accession>A0A7S2W8J9</accession>